<name>A0AAD6S5D1_9AGAR</name>
<proteinExistence type="predicted"/>
<sequence length="118" mass="12709">MLCFRLLLLVGLSASGMSPLRTRSTGPCRHPEFCAVLVVRSPLVNADCVLEHLQRCALYLVPLPAWHTTRASPPRMSSLLVMNRSGGVIANVGAGADLAHVAFDHLGGARLLNPERRS</sequence>
<protein>
    <recommendedName>
        <fullName evidence="4">Secreted protein</fullName>
    </recommendedName>
</protein>
<feature type="chain" id="PRO_5041937272" description="Secreted protein" evidence="1">
    <location>
        <begin position="23"/>
        <end position="118"/>
    </location>
</feature>
<keyword evidence="3" id="KW-1185">Reference proteome</keyword>
<dbReference type="EMBL" id="JARJCM010000249">
    <property type="protein sequence ID" value="KAJ7020852.1"/>
    <property type="molecule type" value="Genomic_DNA"/>
</dbReference>
<comment type="caution">
    <text evidence="2">The sequence shown here is derived from an EMBL/GenBank/DDBJ whole genome shotgun (WGS) entry which is preliminary data.</text>
</comment>
<feature type="signal peptide" evidence="1">
    <location>
        <begin position="1"/>
        <end position="22"/>
    </location>
</feature>
<evidence type="ECO:0000256" key="1">
    <source>
        <dbReference type="SAM" id="SignalP"/>
    </source>
</evidence>
<evidence type="ECO:0000313" key="3">
    <source>
        <dbReference type="Proteomes" id="UP001218188"/>
    </source>
</evidence>
<evidence type="ECO:0008006" key="4">
    <source>
        <dbReference type="Google" id="ProtNLM"/>
    </source>
</evidence>
<gene>
    <name evidence="2" type="ORF">C8F04DRAFT_1142623</name>
</gene>
<keyword evidence="1" id="KW-0732">Signal</keyword>
<dbReference type="AlphaFoldDB" id="A0AAD6S5D1"/>
<dbReference type="Proteomes" id="UP001218188">
    <property type="component" value="Unassembled WGS sequence"/>
</dbReference>
<evidence type="ECO:0000313" key="2">
    <source>
        <dbReference type="EMBL" id="KAJ7020852.1"/>
    </source>
</evidence>
<reference evidence="2" key="1">
    <citation type="submission" date="2023-03" db="EMBL/GenBank/DDBJ databases">
        <title>Massive genome expansion in bonnet fungi (Mycena s.s.) driven by repeated elements and novel gene families across ecological guilds.</title>
        <authorList>
            <consortium name="Lawrence Berkeley National Laboratory"/>
            <person name="Harder C.B."/>
            <person name="Miyauchi S."/>
            <person name="Viragh M."/>
            <person name="Kuo A."/>
            <person name="Thoen E."/>
            <person name="Andreopoulos B."/>
            <person name="Lu D."/>
            <person name="Skrede I."/>
            <person name="Drula E."/>
            <person name="Henrissat B."/>
            <person name="Morin E."/>
            <person name="Kohler A."/>
            <person name="Barry K."/>
            <person name="LaButti K."/>
            <person name="Morin E."/>
            <person name="Salamov A."/>
            <person name="Lipzen A."/>
            <person name="Mereny Z."/>
            <person name="Hegedus B."/>
            <person name="Baldrian P."/>
            <person name="Stursova M."/>
            <person name="Weitz H."/>
            <person name="Taylor A."/>
            <person name="Grigoriev I.V."/>
            <person name="Nagy L.G."/>
            <person name="Martin F."/>
            <person name="Kauserud H."/>
        </authorList>
    </citation>
    <scope>NUCLEOTIDE SEQUENCE</scope>
    <source>
        <strain evidence="2">CBHHK200</strain>
    </source>
</reference>
<accession>A0AAD6S5D1</accession>
<organism evidence="2 3">
    <name type="scientific">Mycena alexandri</name>
    <dbReference type="NCBI Taxonomy" id="1745969"/>
    <lineage>
        <taxon>Eukaryota</taxon>
        <taxon>Fungi</taxon>
        <taxon>Dikarya</taxon>
        <taxon>Basidiomycota</taxon>
        <taxon>Agaricomycotina</taxon>
        <taxon>Agaricomycetes</taxon>
        <taxon>Agaricomycetidae</taxon>
        <taxon>Agaricales</taxon>
        <taxon>Marasmiineae</taxon>
        <taxon>Mycenaceae</taxon>
        <taxon>Mycena</taxon>
    </lineage>
</organism>